<dbReference type="RefSeq" id="WP_099790505.1">
    <property type="nucleotide sequence ID" value="NZ_JBHLYV010000019.1"/>
</dbReference>
<dbReference type="InterPro" id="IPR004843">
    <property type="entry name" value="Calcineurin-like_PHP"/>
</dbReference>
<dbReference type="Gene3D" id="3.60.21.10">
    <property type="match status" value="1"/>
</dbReference>
<dbReference type="EMBL" id="PDOC01000011">
    <property type="protein sequence ID" value="PIL43826.1"/>
    <property type="molecule type" value="Genomic_DNA"/>
</dbReference>
<sequence length="469" mass="48595">MSPSTVLPLRAALVAALAALAGCATPTGAPALASFVVVGVDGGAVARVLTAGASCPTIRIDGFDATMAVRSPAQTVAQRPTVSAPADAKPSAFPVLACEAAIPAGTAQASVAGQALALPRAQPNRIVVIGDTGCRLKKTGGEDYQACNDAAAYPFARIAALAAAWRPDLVVHVGDYHYRENACPPGRAGCAGSPWGYGWDTWDADFFAPGRALLKAAPWVMARGNHESCARGGQGFLRFLDPRPLLPGRDCDAAANDAVGDFSDPYAVALGDGAQLIVIDTSNTTYRGLAPTDPRMAKYADSYRKMEALTRNAVYSMLVEHHPILGFGAIRGKDGEVVLFNGDKGLQDAFGAVNPALLPPGVKAVLSGHVHLWEQVSFASAHPTQFISGFSGTAEDTVPLPAVLPPGAAPAPGAVVDQFSSWVGGFGYMTMERAGAEQWDVKVWDTKGAVRNTCRITGSKSVCAVAKVD</sequence>
<dbReference type="GO" id="GO:0016787">
    <property type="term" value="F:hydrolase activity"/>
    <property type="evidence" value="ECO:0007669"/>
    <property type="project" value="InterPro"/>
</dbReference>
<dbReference type="Proteomes" id="UP000230390">
    <property type="component" value="Unassembled WGS sequence"/>
</dbReference>
<evidence type="ECO:0000313" key="3">
    <source>
        <dbReference type="EMBL" id="PIL43826.1"/>
    </source>
</evidence>
<proteinExistence type="predicted"/>
<dbReference type="InterPro" id="IPR029052">
    <property type="entry name" value="Metallo-depent_PP-like"/>
</dbReference>
<dbReference type="SUPFAM" id="SSF56300">
    <property type="entry name" value="Metallo-dependent phosphatases"/>
    <property type="match status" value="1"/>
</dbReference>
<keyword evidence="1" id="KW-0732">Signal</keyword>
<keyword evidence="4" id="KW-1185">Reference proteome</keyword>
<evidence type="ECO:0000256" key="1">
    <source>
        <dbReference type="SAM" id="SignalP"/>
    </source>
</evidence>
<feature type="chain" id="PRO_5013621033" evidence="1">
    <location>
        <begin position="22"/>
        <end position="469"/>
    </location>
</feature>
<name>A0A2G8TCP8_9BURK</name>
<reference evidence="3 4" key="1">
    <citation type="submission" date="2017-10" db="EMBL/GenBank/DDBJ databases">
        <title>Massilia psychrophilum sp. nov., a novel purple-pigmented bacterium isolated from Tianshan glacier, Xinjiang Municipality, China.</title>
        <authorList>
            <person name="Wang H."/>
        </authorList>
    </citation>
    <scope>NUCLEOTIDE SEQUENCE [LARGE SCALE GENOMIC DNA]</scope>
    <source>
        <strain evidence="3 4">JCM 30074</strain>
    </source>
</reference>
<gene>
    <name evidence="3" type="ORF">CR105_17520</name>
</gene>
<evidence type="ECO:0000259" key="2">
    <source>
        <dbReference type="Pfam" id="PF00149"/>
    </source>
</evidence>
<accession>A0A2G8TCP8</accession>
<dbReference type="Pfam" id="PF00149">
    <property type="entry name" value="Metallophos"/>
    <property type="match status" value="1"/>
</dbReference>
<feature type="domain" description="Calcineurin-like phosphoesterase" evidence="2">
    <location>
        <begin position="125"/>
        <end position="371"/>
    </location>
</feature>
<comment type="caution">
    <text evidence="3">The sequence shown here is derived from an EMBL/GenBank/DDBJ whole genome shotgun (WGS) entry which is preliminary data.</text>
</comment>
<evidence type="ECO:0000313" key="4">
    <source>
        <dbReference type="Proteomes" id="UP000230390"/>
    </source>
</evidence>
<protein>
    <submittedName>
        <fullName evidence="3">Metallophosphoesterase</fullName>
    </submittedName>
</protein>
<organism evidence="3 4">
    <name type="scientific">Massilia eurypsychrophila</name>
    <dbReference type="NCBI Taxonomy" id="1485217"/>
    <lineage>
        <taxon>Bacteria</taxon>
        <taxon>Pseudomonadati</taxon>
        <taxon>Pseudomonadota</taxon>
        <taxon>Betaproteobacteria</taxon>
        <taxon>Burkholderiales</taxon>
        <taxon>Oxalobacteraceae</taxon>
        <taxon>Telluria group</taxon>
        <taxon>Massilia</taxon>
    </lineage>
</organism>
<dbReference type="AlphaFoldDB" id="A0A2G8TCP8"/>
<feature type="signal peptide" evidence="1">
    <location>
        <begin position="1"/>
        <end position="21"/>
    </location>
</feature>
<dbReference type="OrthoDB" id="9763403at2"/>